<accession>A0A6J7CAL9</accession>
<evidence type="ECO:0000313" key="4">
    <source>
        <dbReference type="EMBL" id="CAB4772633.1"/>
    </source>
</evidence>
<dbReference type="PANTHER" id="PTHR47183">
    <property type="entry name" value="GLUCOSE-1-PHOSPHATE CYTIDYLYLTRANSFERASE-RELATED"/>
    <property type="match status" value="1"/>
</dbReference>
<proteinExistence type="predicted"/>
<dbReference type="EMBL" id="CAEZZS010000013">
    <property type="protein sequence ID" value="CAB4772633.1"/>
    <property type="molecule type" value="Genomic_DNA"/>
</dbReference>
<gene>
    <name evidence="2" type="ORF">UFOPK1811_00130</name>
    <name evidence="3" type="ORF">UFOPK2360_00155</name>
    <name evidence="4" type="ORF">UFOPK2922_00449</name>
    <name evidence="5" type="ORF">UFOPK3306_00024</name>
</gene>
<feature type="domain" description="Nucleotidyl transferase" evidence="1">
    <location>
        <begin position="2"/>
        <end position="211"/>
    </location>
</feature>
<dbReference type="Gene3D" id="3.90.550.10">
    <property type="entry name" value="Spore Coat Polysaccharide Biosynthesis Protein SpsA, Chain A"/>
    <property type="match status" value="1"/>
</dbReference>
<reference evidence="5" key="1">
    <citation type="submission" date="2020-05" db="EMBL/GenBank/DDBJ databases">
        <authorList>
            <person name="Chiriac C."/>
            <person name="Salcher M."/>
            <person name="Ghai R."/>
            <person name="Kavagutti S V."/>
        </authorList>
    </citation>
    <scope>NUCLEOTIDE SEQUENCE</scope>
</reference>
<evidence type="ECO:0000313" key="3">
    <source>
        <dbReference type="EMBL" id="CAB4675680.1"/>
    </source>
</evidence>
<evidence type="ECO:0000313" key="5">
    <source>
        <dbReference type="EMBL" id="CAB4855127.1"/>
    </source>
</evidence>
<dbReference type="GO" id="GO:0047343">
    <property type="term" value="F:glucose-1-phosphate cytidylyltransferase activity"/>
    <property type="evidence" value="ECO:0007669"/>
    <property type="project" value="InterPro"/>
</dbReference>
<name>A0A6J7CAL9_9ZZZZ</name>
<dbReference type="SUPFAM" id="SSF53448">
    <property type="entry name" value="Nucleotide-diphospho-sugar transferases"/>
    <property type="match status" value="1"/>
</dbReference>
<dbReference type="InterPro" id="IPR029044">
    <property type="entry name" value="Nucleotide-diphossugar_trans"/>
</dbReference>
<sequence>MKAIILAGGFGTRISEETDNKPKPMILIDDQPIIWHIMNTCATQGIKEFIIALGYKGEVIKNWANTFKEKNIWDVKTLETGLNTQTGGRLAKCMASYAPDERVLATYGDGLANIRLNQLLDFHVAHGKLATVTAVRPPARFGHLHLEGIEVKAFGEKNQAEEGWISGGFFILEPGVAQFIGSEAESFEYSALPELARRGQLRAYKHEGFWQPMDTLREKNDLTKLAKESPPPWLRDLAT</sequence>
<evidence type="ECO:0000259" key="1">
    <source>
        <dbReference type="Pfam" id="PF00483"/>
    </source>
</evidence>
<protein>
    <submittedName>
        <fullName evidence="5">Unannotated protein</fullName>
    </submittedName>
</protein>
<dbReference type="AlphaFoldDB" id="A0A6J7CAL9"/>
<dbReference type="InterPro" id="IPR005835">
    <property type="entry name" value="NTP_transferase_dom"/>
</dbReference>
<dbReference type="EMBL" id="CAEZXH010000005">
    <property type="protein sequence ID" value="CAB4675680.1"/>
    <property type="molecule type" value="Genomic_DNA"/>
</dbReference>
<organism evidence="5">
    <name type="scientific">freshwater metagenome</name>
    <dbReference type="NCBI Taxonomy" id="449393"/>
    <lineage>
        <taxon>unclassified sequences</taxon>
        <taxon>metagenomes</taxon>
        <taxon>ecological metagenomes</taxon>
    </lineage>
</organism>
<evidence type="ECO:0000313" key="2">
    <source>
        <dbReference type="EMBL" id="CAB4590442.1"/>
    </source>
</evidence>
<dbReference type="PANTHER" id="PTHR47183:SF1">
    <property type="entry name" value="GLUCOSE-1-PHOSPHATE CYTIDYLYLTRANSFERASE"/>
    <property type="match status" value="1"/>
</dbReference>
<dbReference type="EMBL" id="CAEZUJ010000003">
    <property type="protein sequence ID" value="CAB4590442.1"/>
    <property type="molecule type" value="Genomic_DNA"/>
</dbReference>
<dbReference type="Pfam" id="PF00483">
    <property type="entry name" value="NTP_transferase"/>
    <property type="match status" value="1"/>
</dbReference>
<dbReference type="InterPro" id="IPR013446">
    <property type="entry name" value="G1P_cyt_trans-like"/>
</dbReference>
<dbReference type="EMBL" id="CAFBLI010000001">
    <property type="protein sequence ID" value="CAB4855127.1"/>
    <property type="molecule type" value="Genomic_DNA"/>
</dbReference>